<feature type="domain" description="Protein kinase" evidence="11">
    <location>
        <begin position="18"/>
        <end position="290"/>
    </location>
</feature>
<dbReference type="EMBL" id="CP097463">
    <property type="protein sequence ID" value="WAX57946.1"/>
    <property type="molecule type" value="Genomic_DNA"/>
</dbReference>
<feature type="transmembrane region" description="Helical" evidence="10">
    <location>
        <begin position="392"/>
        <end position="413"/>
    </location>
</feature>
<reference evidence="13" key="1">
    <citation type="submission" date="2022-05" db="EMBL/GenBank/DDBJ databases">
        <title>Jatrophihabitans sp. SB3-54 whole genome sequence.</title>
        <authorList>
            <person name="Suh M.K."/>
            <person name="Eom M.K."/>
            <person name="Kim J.S."/>
            <person name="Kim H.S."/>
            <person name="Do H.E."/>
            <person name="Shin Y.K."/>
            <person name="Lee J.-S."/>
        </authorList>
    </citation>
    <scope>NUCLEOTIDE SEQUENCE</scope>
    <source>
        <strain evidence="13">SB3-54</strain>
    </source>
</reference>
<dbReference type="SMART" id="SM00740">
    <property type="entry name" value="PASTA"/>
    <property type="match status" value="4"/>
</dbReference>
<evidence type="ECO:0000256" key="6">
    <source>
        <dbReference type="ARBA" id="ARBA00022840"/>
    </source>
</evidence>
<keyword evidence="5 13" id="KW-0418">Kinase</keyword>
<organism evidence="13 14">
    <name type="scientific">Jatrophihabitans cynanchi</name>
    <dbReference type="NCBI Taxonomy" id="2944128"/>
    <lineage>
        <taxon>Bacteria</taxon>
        <taxon>Bacillati</taxon>
        <taxon>Actinomycetota</taxon>
        <taxon>Actinomycetes</taxon>
        <taxon>Jatrophihabitantales</taxon>
        <taxon>Jatrophihabitantaceae</taxon>
        <taxon>Jatrophihabitans</taxon>
    </lineage>
</organism>
<keyword evidence="14" id="KW-1185">Reference proteome</keyword>
<dbReference type="InterPro" id="IPR011009">
    <property type="entry name" value="Kinase-like_dom_sf"/>
</dbReference>
<dbReference type="InterPro" id="IPR008271">
    <property type="entry name" value="Ser/Thr_kinase_AS"/>
</dbReference>
<sequence>MQTATADPLIGRTLEGRYRIVDRIARGGMSTVYSAVDERLDRLVAVKIMSGALSSDPAFSDRFAREARAAARLTHLNTVAVYDQGSDTSNGEHHVFLVMELVQGRTLRDLIRERAAAAPGNKAGGTFTPAEAISIMQPVLSALSAAHRAGIVHRDVKPENILLSDDGVVKVADFGLARAVEADAASTRTGLMMGTVAYCAPEQITRGQADPRADVYASGVVLFELLTGKPPYQGESAMNVAYQHVHSRVPAPSSRAKGVPSEIDELVVLATDPDPDERPADAGEFLAELADIRAQLGLPVVPIPPRPRRTARPGGRDVAQARTTAHPRRPPGARTTDHLGAIAAAPHDTQIVPGRAAPGPARRTDSPPPPVVIPPPKRKQLTERQRRRRRGLIALLVIILLGLGAGVAAWWFAAGRYSKVPNLHNDSLTSARAELSGAGFKVGSVATDFSETVPKNQVIGTRPGAGSRLERGKAVSITISLGKYRIEVPKVAGQTLEDAESAIAGKGLQFRVTQTSDDKVHAGNAIKTSPAAGEKVKKDQVVTIFVSSGPPVIDIPQFDPGTPVAQVDRKLKSLGLKVSHNEEFSDSVPKNGLITLAPSDQAVKFSTIVVTVSKGPQMVTIPDIAPLVTLARDAKAQLESLGLVVDLEPIPGARQDPVVLDMNPKSGERVRVGSTVTLRVF</sequence>
<dbReference type="PANTHER" id="PTHR43289">
    <property type="entry name" value="MITOGEN-ACTIVATED PROTEIN KINASE KINASE KINASE 20-RELATED"/>
    <property type="match status" value="1"/>
</dbReference>
<keyword evidence="2" id="KW-0723">Serine/threonine-protein kinase</keyword>
<dbReference type="PANTHER" id="PTHR43289:SF34">
    <property type="entry name" value="SERINE_THREONINE-PROTEIN KINASE YBDM-RELATED"/>
    <property type="match status" value="1"/>
</dbReference>
<dbReference type="Proteomes" id="UP001164693">
    <property type="component" value="Chromosome"/>
</dbReference>
<keyword evidence="4" id="KW-0547">Nucleotide-binding</keyword>
<evidence type="ECO:0000256" key="3">
    <source>
        <dbReference type="ARBA" id="ARBA00022679"/>
    </source>
</evidence>
<protein>
    <recommendedName>
        <fullName evidence="1">non-specific serine/threonine protein kinase</fullName>
        <ecNumber evidence="1">2.7.11.1</ecNumber>
    </recommendedName>
</protein>
<dbReference type="InterPro" id="IPR000719">
    <property type="entry name" value="Prot_kinase_dom"/>
</dbReference>
<evidence type="ECO:0000256" key="1">
    <source>
        <dbReference type="ARBA" id="ARBA00012513"/>
    </source>
</evidence>
<feature type="domain" description="PASTA" evidence="12">
    <location>
        <begin position="482"/>
        <end position="548"/>
    </location>
</feature>
<feature type="region of interest" description="Disordered" evidence="9">
    <location>
        <begin position="300"/>
        <end position="385"/>
    </location>
</feature>
<dbReference type="SUPFAM" id="SSF56112">
    <property type="entry name" value="Protein kinase-like (PK-like)"/>
    <property type="match status" value="1"/>
</dbReference>
<comment type="catalytic activity">
    <reaction evidence="7">
        <text>L-threonyl-[protein] + ATP = O-phospho-L-threonyl-[protein] + ADP + H(+)</text>
        <dbReference type="Rhea" id="RHEA:46608"/>
        <dbReference type="Rhea" id="RHEA-COMP:11060"/>
        <dbReference type="Rhea" id="RHEA-COMP:11605"/>
        <dbReference type="ChEBI" id="CHEBI:15378"/>
        <dbReference type="ChEBI" id="CHEBI:30013"/>
        <dbReference type="ChEBI" id="CHEBI:30616"/>
        <dbReference type="ChEBI" id="CHEBI:61977"/>
        <dbReference type="ChEBI" id="CHEBI:456216"/>
        <dbReference type="EC" id="2.7.11.1"/>
    </reaction>
</comment>
<dbReference type="EC" id="2.7.11.1" evidence="1"/>
<dbReference type="GO" id="GO:0016301">
    <property type="term" value="F:kinase activity"/>
    <property type="evidence" value="ECO:0007669"/>
    <property type="project" value="UniProtKB-KW"/>
</dbReference>
<keyword evidence="3" id="KW-0808">Transferase</keyword>
<dbReference type="NCBIfam" id="NF033483">
    <property type="entry name" value="PknB_PASTA_kin"/>
    <property type="match status" value="1"/>
</dbReference>
<dbReference type="Gene3D" id="1.10.510.10">
    <property type="entry name" value="Transferase(Phosphotransferase) domain 1"/>
    <property type="match status" value="1"/>
</dbReference>
<keyword evidence="10" id="KW-0472">Membrane</keyword>
<evidence type="ECO:0000259" key="12">
    <source>
        <dbReference type="PROSITE" id="PS51178"/>
    </source>
</evidence>
<evidence type="ECO:0000256" key="5">
    <source>
        <dbReference type="ARBA" id="ARBA00022777"/>
    </source>
</evidence>
<evidence type="ECO:0000256" key="10">
    <source>
        <dbReference type="SAM" id="Phobius"/>
    </source>
</evidence>
<evidence type="ECO:0000256" key="9">
    <source>
        <dbReference type="SAM" id="MobiDB-lite"/>
    </source>
</evidence>
<dbReference type="Pfam" id="PF03793">
    <property type="entry name" value="PASTA"/>
    <property type="match status" value="3"/>
</dbReference>
<evidence type="ECO:0000256" key="2">
    <source>
        <dbReference type="ARBA" id="ARBA00022527"/>
    </source>
</evidence>
<dbReference type="SMART" id="SM00220">
    <property type="entry name" value="S_TKc"/>
    <property type="match status" value="1"/>
</dbReference>
<feature type="domain" description="PASTA" evidence="12">
    <location>
        <begin position="615"/>
        <end position="681"/>
    </location>
</feature>
<feature type="domain" description="PASTA" evidence="12">
    <location>
        <begin position="414"/>
        <end position="481"/>
    </location>
</feature>
<dbReference type="PROSITE" id="PS00108">
    <property type="entry name" value="PROTEIN_KINASE_ST"/>
    <property type="match status" value="1"/>
</dbReference>
<evidence type="ECO:0000256" key="8">
    <source>
        <dbReference type="ARBA" id="ARBA00048679"/>
    </source>
</evidence>
<dbReference type="CDD" id="cd14014">
    <property type="entry name" value="STKc_PknB_like"/>
    <property type="match status" value="1"/>
</dbReference>
<feature type="compositionally biased region" description="Pro residues" evidence="9">
    <location>
        <begin position="366"/>
        <end position="375"/>
    </location>
</feature>
<keyword evidence="6" id="KW-0067">ATP-binding</keyword>
<dbReference type="CDD" id="cd06577">
    <property type="entry name" value="PASTA_pknB"/>
    <property type="match status" value="3"/>
</dbReference>
<dbReference type="PROSITE" id="PS50011">
    <property type="entry name" value="PROTEIN_KINASE_DOM"/>
    <property type="match status" value="1"/>
</dbReference>
<dbReference type="PROSITE" id="PS51178">
    <property type="entry name" value="PASTA"/>
    <property type="match status" value="3"/>
</dbReference>
<comment type="catalytic activity">
    <reaction evidence="8">
        <text>L-seryl-[protein] + ATP = O-phospho-L-seryl-[protein] + ADP + H(+)</text>
        <dbReference type="Rhea" id="RHEA:17989"/>
        <dbReference type="Rhea" id="RHEA-COMP:9863"/>
        <dbReference type="Rhea" id="RHEA-COMP:11604"/>
        <dbReference type="ChEBI" id="CHEBI:15378"/>
        <dbReference type="ChEBI" id="CHEBI:29999"/>
        <dbReference type="ChEBI" id="CHEBI:30616"/>
        <dbReference type="ChEBI" id="CHEBI:83421"/>
        <dbReference type="ChEBI" id="CHEBI:456216"/>
        <dbReference type="EC" id="2.7.11.1"/>
    </reaction>
</comment>
<keyword evidence="10" id="KW-1133">Transmembrane helix</keyword>
<dbReference type="Pfam" id="PF00069">
    <property type="entry name" value="Pkinase"/>
    <property type="match status" value="1"/>
</dbReference>
<dbReference type="RefSeq" id="WP_269444495.1">
    <property type="nucleotide sequence ID" value="NZ_CP097463.1"/>
</dbReference>
<proteinExistence type="predicted"/>
<dbReference type="Gene3D" id="3.30.200.20">
    <property type="entry name" value="Phosphorylase Kinase, domain 1"/>
    <property type="match status" value="1"/>
</dbReference>
<dbReference type="InterPro" id="IPR005543">
    <property type="entry name" value="PASTA_dom"/>
</dbReference>
<evidence type="ECO:0000259" key="11">
    <source>
        <dbReference type="PROSITE" id="PS50011"/>
    </source>
</evidence>
<evidence type="ECO:0000313" key="13">
    <source>
        <dbReference type="EMBL" id="WAX57946.1"/>
    </source>
</evidence>
<accession>A0ABY7K3T7</accession>
<evidence type="ECO:0000256" key="4">
    <source>
        <dbReference type="ARBA" id="ARBA00022741"/>
    </source>
</evidence>
<dbReference type="Gene3D" id="3.30.10.20">
    <property type="match status" value="4"/>
</dbReference>
<evidence type="ECO:0000313" key="14">
    <source>
        <dbReference type="Proteomes" id="UP001164693"/>
    </source>
</evidence>
<keyword evidence="10" id="KW-0812">Transmembrane</keyword>
<evidence type="ECO:0000256" key="7">
    <source>
        <dbReference type="ARBA" id="ARBA00047899"/>
    </source>
</evidence>
<gene>
    <name evidence="13" type="primary">pknB</name>
    <name evidence="13" type="ORF">M6B22_04065</name>
</gene>
<name>A0ABY7K3T7_9ACTN</name>